<feature type="compositionally biased region" description="Basic and acidic residues" evidence="7">
    <location>
        <begin position="565"/>
        <end position="590"/>
    </location>
</feature>
<comment type="caution">
    <text evidence="9">The sequence shown here is derived from an EMBL/GenBank/DDBJ whole genome shotgun (WGS) entry which is preliminary data.</text>
</comment>
<dbReference type="InterPro" id="IPR016197">
    <property type="entry name" value="Chromo-like_dom_sf"/>
</dbReference>
<feature type="region of interest" description="Disordered" evidence="7">
    <location>
        <begin position="1220"/>
        <end position="1241"/>
    </location>
</feature>
<keyword evidence="2" id="KW-0805">Transcription regulation</keyword>
<proteinExistence type="predicted"/>
<feature type="region of interest" description="Disordered" evidence="7">
    <location>
        <begin position="289"/>
        <end position="474"/>
    </location>
</feature>
<evidence type="ECO:0000259" key="8">
    <source>
        <dbReference type="PROSITE" id="PS51011"/>
    </source>
</evidence>
<dbReference type="CDD" id="cd16100">
    <property type="entry name" value="ARID"/>
    <property type="match status" value="1"/>
</dbReference>
<dbReference type="GO" id="GO:0006325">
    <property type="term" value="P:chromatin organization"/>
    <property type="evidence" value="ECO:0007669"/>
    <property type="project" value="UniProtKB-KW"/>
</dbReference>
<feature type="compositionally biased region" description="Pro residues" evidence="7">
    <location>
        <begin position="896"/>
        <end position="916"/>
    </location>
</feature>
<dbReference type="PROSITE" id="PS51011">
    <property type="entry name" value="ARID"/>
    <property type="match status" value="1"/>
</dbReference>
<feature type="compositionally biased region" description="Basic and acidic residues" evidence="7">
    <location>
        <begin position="943"/>
        <end position="955"/>
    </location>
</feature>
<dbReference type="SUPFAM" id="SSF46774">
    <property type="entry name" value="ARID-like"/>
    <property type="match status" value="2"/>
</dbReference>
<dbReference type="GO" id="GO:0005694">
    <property type="term" value="C:chromosome"/>
    <property type="evidence" value="ECO:0007669"/>
    <property type="project" value="UniProtKB-ARBA"/>
</dbReference>
<dbReference type="GO" id="GO:0000976">
    <property type="term" value="F:transcription cis-regulatory region binding"/>
    <property type="evidence" value="ECO:0007669"/>
    <property type="project" value="TreeGrafter"/>
</dbReference>
<dbReference type="Gene3D" id="1.10.150.60">
    <property type="entry name" value="ARID DNA-binding domain"/>
    <property type="match status" value="2"/>
</dbReference>
<sequence>SEESEGSGSGRRVKADVEPHVGRVVLVEAGGGAERRRPHQPAFPALVVAPTAQIKVKEDYLVRSFKDGRYYTVPKKEAREFRKGSAPLEWAGVDAALQYLNNAVLPPHWDRDALFNEPRNTSDDSSDDEPREEKDHFVAQLYKFMDERGTPLNRNPTIANKDIDLYRLFKRKRKLQAIPSSRCVLLRSSSTSNDENCRLSDSSTVFPNRKQTGRHVVEKLGGYNRVTNQNQWKAIADKMGFHPVTTSITNLCKQAYKNLTSTDVICVRVPPRFLHSYEDFYRKLGVTLRGKDKDSDKSETDKSEKSEKEEKLEKAEKVKEKPSQPRTSDGEDSADNQPLIVTAPNTSEEKEKVVVKPRSQSKGRTITPVKTESHEKRTPKRRPLSSKSEGVSAGTSRASRRPHASTDSDSSGRASRCGPIKKMQSRRSQSANSASSGNTIASNSSKRPRKRKNTEPTNEPTPRSGVSNVKAQVGDKLKVYYGPTQSESKVTYEAKVIDKSATGDLLRVHYLGWNTRYDEWIKPQRIALNVTQHEQRNKKGSGMSRRVRKSSARSDTDSDSESDDDVKRPPKKSDDKSSSKTPSRSKDVKSSDSSGSSKPRKRPVRTVSTPTSVSPAKKPRPTAPGHQGRDYDLNEIRSELKGLQTVKQEPEDSKQDATDTDEATPSQSTAPPPEPMQQDKQPEDVYEFKEPEPFELELHDEKKKRTHRIFDDISPSKYTSTLSKSLSEEISEDPMRPRPSSLRSPSLSPFRDFGVTRDANRQSPEDDSKDGLFSLDDDSFPGDGSSGPTFEGFTPAKNQETYSKKSKVSKLRELIDDSPDSPADDEQSSDDEPEDIPVKEEVRQLTPTLPVVEEPKTPESPVKDEPMEPEVVAPVKEIVIEEKDSKEHKEPKESLPEPPKTPPPQMKPDSPPPKPTAAPTASIAITPVPPIITVTAAPTPEPVVDHPEKAKKEEPVIPAPVVVPPVQQPKENPLKLKIEKKLDPVPIEPAILKMQPPASPLMDTEEDKSEPDSPARIDVLPEPPPGFLLQSEGPKIAEKLLKAISSAKRLSMSPPPMEDRPVTPKIDAIKPIKPEHKLSPVMCETKSLKAETIKPILKPETIKKVTPAEPAEIYGESSSIVEVKRDALEGRKKVEEAVAPRLHSPLSCLERRSSAAELAGSGGPGAPGPPAVCGLPGVPSVPSVPVVPGVPGKNNKVLSDTIQKLSSQINQSAAAVAATVPLPFPSDERTDSSDSDDSDRRLIIDKLVVDEWGSSERSSPAQASHSHSLPPMGSHPSLAPLGSLAPVAPSTSMTLGARALHAGKSPGEWSAGESLLMLEDACKNERKHISRCCCARRLSRARPRPTPSLRPPGSAYTCPSLQHRLIITLKARDAWPRGRALVDNTPPTTPDSSLDASPPHRERRISERDSPSERKEDEEDSRMNDVSGLDVEKPHDPTWDCSTRINVLTTRLADLRKAYHSVKAELAAIDRRRKKLRRKEREGKVDKKAYKLPSVLSSNLKKELLYDALISLSVYCNLVKRVNKNYFLGLFSLSTLKNSPLIYPTVKAAKAACS</sequence>
<feature type="compositionally biased region" description="Basic and acidic residues" evidence="7">
    <location>
        <begin position="754"/>
        <end position="770"/>
    </location>
</feature>
<organism evidence="9 10">
    <name type="scientific">Spodoptera exigua</name>
    <name type="common">Beet armyworm</name>
    <name type="synonym">Noctua fulgens</name>
    <dbReference type="NCBI Taxonomy" id="7107"/>
    <lineage>
        <taxon>Eukaryota</taxon>
        <taxon>Metazoa</taxon>
        <taxon>Ecdysozoa</taxon>
        <taxon>Arthropoda</taxon>
        <taxon>Hexapoda</taxon>
        <taxon>Insecta</taxon>
        <taxon>Pterygota</taxon>
        <taxon>Neoptera</taxon>
        <taxon>Endopterygota</taxon>
        <taxon>Lepidoptera</taxon>
        <taxon>Glossata</taxon>
        <taxon>Ditrysia</taxon>
        <taxon>Noctuoidea</taxon>
        <taxon>Noctuidae</taxon>
        <taxon>Amphipyrinae</taxon>
        <taxon>Spodoptera</taxon>
    </lineage>
</organism>
<feature type="coiled-coil region" evidence="6">
    <location>
        <begin position="1452"/>
        <end position="1479"/>
    </location>
</feature>
<feature type="compositionally biased region" description="Polar residues" evidence="7">
    <location>
        <begin position="358"/>
        <end position="370"/>
    </location>
</feature>
<feature type="compositionally biased region" description="Basic and acidic residues" evidence="7">
    <location>
        <begin position="289"/>
        <end position="323"/>
    </location>
</feature>
<dbReference type="PANTHER" id="PTHR13964:SF27">
    <property type="entry name" value="HAT-TRICK, ISOFORM D"/>
    <property type="match status" value="1"/>
</dbReference>
<keyword evidence="10" id="KW-1185">Reference proteome</keyword>
<gene>
    <name evidence="9" type="ORF">HW555_008554</name>
</gene>
<feature type="region of interest" description="Disordered" evidence="7">
    <location>
        <begin position="1253"/>
        <end position="1285"/>
    </location>
</feature>
<dbReference type="Pfam" id="PF08169">
    <property type="entry name" value="RBB1NT"/>
    <property type="match status" value="1"/>
</dbReference>
<dbReference type="InterPro" id="IPR012603">
    <property type="entry name" value="ARID4A/B_PWWP"/>
</dbReference>
<feature type="compositionally biased region" description="Basic and acidic residues" evidence="7">
    <location>
        <begin position="648"/>
        <end position="657"/>
    </location>
</feature>
<evidence type="ECO:0000256" key="6">
    <source>
        <dbReference type="SAM" id="Coils"/>
    </source>
</evidence>
<feature type="compositionally biased region" description="Low complexity" evidence="7">
    <location>
        <begin position="715"/>
        <end position="725"/>
    </location>
</feature>
<feature type="compositionally biased region" description="Polar residues" evidence="7">
    <location>
        <begin position="455"/>
        <end position="470"/>
    </location>
</feature>
<evidence type="ECO:0000313" key="10">
    <source>
        <dbReference type="Proteomes" id="UP000648187"/>
    </source>
</evidence>
<evidence type="ECO:0000256" key="7">
    <source>
        <dbReference type="SAM" id="MobiDB-lite"/>
    </source>
</evidence>
<dbReference type="EMBL" id="JACKWZ010000169">
    <property type="protein sequence ID" value="KAF9413112.1"/>
    <property type="molecule type" value="Genomic_DNA"/>
</dbReference>
<evidence type="ECO:0000256" key="1">
    <source>
        <dbReference type="ARBA" id="ARBA00022853"/>
    </source>
</evidence>
<feature type="compositionally biased region" description="Polar residues" evidence="7">
    <location>
        <begin position="1255"/>
        <end position="1267"/>
    </location>
</feature>
<feature type="compositionally biased region" description="Basic and acidic residues" evidence="7">
    <location>
        <begin position="1398"/>
        <end position="1415"/>
    </location>
</feature>
<feature type="non-terminal residue" evidence="9">
    <location>
        <position position="1"/>
    </location>
</feature>
<dbReference type="InterPro" id="IPR001606">
    <property type="entry name" value="ARID_dom"/>
</dbReference>
<feature type="compositionally biased region" description="Pro residues" evidence="7">
    <location>
        <begin position="957"/>
        <end position="967"/>
    </location>
</feature>
<name>A0A835L2L9_SPOEX</name>
<dbReference type="SMART" id="SM00501">
    <property type="entry name" value="BRIGHT"/>
    <property type="match status" value="1"/>
</dbReference>
<evidence type="ECO:0000313" key="9">
    <source>
        <dbReference type="EMBL" id="KAF9413112.1"/>
    </source>
</evidence>
<dbReference type="Pfam" id="PF01388">
    <property type="entry name" value="ARID"/>
    <property type="match status" value="2"/>
</dbReference>
<dbReference type="PANTHER" id="PTHR13964">
    <property type="entry name" value="RBP-RELATED"/>
    <property type="match status" value="1"/>
</dbReference>
<dbReference type="SUPFAM" id="SSF54160">
    <property type="entry name" value="Chromo domain-like"/>
    <property type="match status" value="1"/>
</dbReference>
<dbReference type="CDD" id="cd20104">
    <property type="entry name" value="MBT_PHF20L1-like"/>
    <property type="match status" value="1"/>
</dbReference>
<feature type="compositionally biased region" description="Low complexity" evidence="7">
    <location>
        <begin position="738"/>
        <end position="749"/>
    </location>
</feature>
<keyword evidence="1" id="KW-0156">Chromatin regulator</keyword>
<feature type="compositionally biased region" description="Basic and acidic residues" evidence="7">
    <location>
        <begin position="1226"/>
        <end position="1241"/>
    </location>
</feature>
<feature type="compositionally biased region" description="Acidic residues" evidence="7">
    <location>
        <begin position="816"/>
        <end position="835"/>
    </location>
</feature>
<dbReference type="Proteomes" id="UP000648187">
    <property type="component" value="Unassembled WGS sequence"/>
</dbReference>
<dbReference type="GO" id="GO:0005634">
    <property type="term" value="C:nucleus"/>
    <property type="evidence" value="ECO:0007669"/>
    <property type="project" value="TreeGrafter"/>
</dbReference>
<feature type="compositionally biased region" description="Polar residues" evidence="7">
    <location>
        <begin position="385"/>
        <end position="397"/>
    </location>
</feature>
<evidence type="ECO:0000256" key="4">
    <source>
        <dbReference type="ARBA" id="ARBA00023163"/>
    </source>
</evidence>
<feature type="region of interest" description="Disordered" evidence="7">
    <location>
        <begin position="529"/>
        <end position="1030"/>
    </location>
</feature>
<dbReference type="InterPro" id="IPR036431">
    <property type="entry name" value="ARID_dom_sf"/>
</dbReference>
<protein>
    <recommendedName>
        <fullName evidence="8">ARID domain-containing protein</fullName>
    </recommendedName>
</protein>
<dbReference type="Gene3D" id="2.30.30.140">
    <property type="match status" value="2"/>
</dbReference>
<reference evidence="9" key="1">
    <citation type="submission" date="2020-08" db="EMBL/GenBank/DDBJ databases">
        <title>Spodoptera exigua strain:BAW_Kor-Di-RS1 Genome sequencing and assembly.</title>
        <authorList>
            <person name="Kim J."/>
            <person name="Nam H.Y."/>
            <person name="Kwon M."/>
            <person name="Choi J.H."/>
            <person name="Cho S.R."/>
            <person name="Kim G.-H."/>
        </authorList>
    </citation>
    <scope>NUCLEOTIDE SEQUENCE</scope>
    <source>
        <strain evidence="9">BAW_Kor-Di-RS1</strain>
        <tissue evidence="9">Whole-body</tissue>
    </source>
</reference>
<feature type="region of interest" description="Disordered" evidence="7">
    <location>
        <begin position="1378"/>
        <end position="1435"/>
    </location>
</feature>
<evidence type="ECO:0000256" key="3">
    <source>
        <dbReference type="ARBA" id="ARBA00023125"/>
    </source>
</evidence>
<keyword evidence="6" id="KW-0175">Coiled coil</keyword>
<accession>A0A835L2L9</accession>
<feature type="compositionally biased region" description="Basic and acidic residues" evidence="7">
    <location>
        <begin position="853"/>
        <end position="866"/>
    </location>
</feature>
<evidence type="ECO:0000256" key="2">
    <source>
        <dbReference type="ARBA" id="ARBA00023015"/>
    </source>
</evidence>
<feature type="compositionally biased region" description="Basic and acidic residues" evidence="7">
    <location>
        <begin position="680"/>
        <end position="711"/>
    </location>
</feature>
<feature type="compositionally biased region" description="Basic and acidic residues" evidence="7">
    <location>
        <begin position="627"/>
        <end position="640"/>
    </location>
</feature>
<dbReference type="InterPro" id="IPR051232">
    <property type="entry name" value="ARID/SWI1_ChromRemod"/>
</dbReference>
<keyword evidence="3" id="KW-0238">DNA-binding</keyword>
<feature type="compositionally biased region" description="Low complexity" evidence="7">
    <location>
        <begin position="426"/>
        <end position="438"/>
    </location>
</feature>
<dbReference type="SMART" id="SM01014">
    <property type="entry name" value="ARID"/>
    <property type="match status" value="1"/>
</dbReference>
<feature type="compositionally biased region" description="Low complexity" evidence="7">
    <location>
        <begin position="917"/>
        <end position="938"/>
    </location>
</feature>
<evidence type="ECO:0000256" key="5">
    <source>
        <dbReference type="ARBA" id="ARBA00023242"/>
    </source>
</evidence>
<feature type="compositionally biased region" description="Basic and acidic residues" evidence="7">
    <location>
        <begin position="972"/>
        <end position="983"/>
    </location>
</feature>
<keyword evidence="5" id="KW-0539">Nucleus</keyword>
<keyword evidence="4" id="KW-0804">Transcription</keyword>
<dbReference type="GO" id="GO:0006357">
    <property type="term" value="P:regulation of transcription by RNA polymerase II"/>
    <property type="evidence" value="ECO:0007669"/>
    <property type="project" value="TreeGrafter"/>
</dbReference>
<feature type="compositionally biased region" description="Basic and acidic residues" evidence="7">
    <location>
        <begin position="878"/>
        <end position="895"/>
    </location>
</feature>
<feature type="region of interest" description="Disordered" evidence="7">
    <location>
        <begin position="1153"/>
        <end position="1172"/>
    </location>
</feature>
<feature type="domain" description="ARID" evidence="8">
    <location>
        <begin position="131"/>
        <end position="282"/>
    </location>
</feature>